<dbReference type="AlphaFoldDB" id="R4PYK9"/>
<evidence type="ECO:0000256" key="1">
    <source>
        <dbReference type="SAM" id="Phobius"/>
    </source>
</evidence>
<dbReference type="Proteomes" id="UP000013893">
    <property type="component" value="Chromosome"/>
</dbReference>
<evidence type="ECO:0000313" key="2">
    <source>
        <dbReference type="EMBL" id="AGL62306.1"/>
    </source>
</evidence>
<dbReference type="KEGG" id="saal:L336_0603"/>
<accession>R4PYK9</accession>
<dbReference type="RefSeq" id="WP_015641756.1">
    <property type="nucleotide sequence ID" value="NC_021219.1"/>
</dbReference>
<feature type="transmembrane region" description="Helical" evidence="1">
    <location>
        <begin position="12"/>
        <end position="37"/>
    </location>
</feature>
<dbReference type="OrthoDB" id="9778894at2"/>
<keyword evidence="1" id="KW-0812">Transmembrane</keyword>
<evidence type="ECO:0000313" key="3">
    <source>
        <dbReference type="Proteomes" id="UP000013893"/>
    </source>
</evidence>
<dbReference type="HOGENOM" id="CLU_1346857_0_0_0"/>
<protein>
    <submittedName>
        <fullName evidence="2">Uncharacterized protein</fullName>
    </submittedName>
</protein>
<dbReference type="EMBL" id="CP005957">
    <property type="protein sequence ID" value="AGL62306.1"/>
    <property type="molecule type" value="Genomic_DNA"/>
</dbReference>
<reference evidence="2 3" key="1">
    <citation type="journal article" date="2013" name="Nat. Biotechnol.">
        <title>Genome sequences of rare, uncultured bacteria obtained by differential coverage binning of multiple metagenomes.</title>
        <authorList>
            <person name="Albertsen M."/>
            <person name="Hugenholtz P."/>
            <person name="Skarshewski A."/>
            <person name="Nielsen K.L."/>
            <person name="Tyson G.W."/>
            <person name="Nielsen P.H."/>
        </authorList>
    </citation>
    <scope>NUCLEOTIDE SEQUENCE [LARGE SCALE GENOMIC DNA]</scope>
    <source>
        <strain evidence="2">TM71</strain>
    </source>
</reference>
<keyword evidence="3" id="KW-1185">Reference proteome</keyword>
<dbReference type="STRING" id="1332188.L336_0603"/>
<organism evidence="2 3">
    <name type="scientific">Candidatus Saccharimonas aalborgensis</name>
    <dbReference type="NCBI Taxonomy" id="1332188"/>
    <lineage>
        <taxon>Bacteria</taxon>
        <taxon>Candidatus Saccharimonadota</taxon>
        <taxon>Candidatus Saccharimonadia</taxon>
        <taxon>Candidatus Saccharimonadales</taxon>
        <taxon>Candidatus Saccharimonadaceae</taxon>
        <taxon>Candidatus Saccharimonas</taxon>
    </lineage>
</organism>
<sequence>MKRMYRGSGPKIFPIIVVVIVIALLIAALVTVGRMLFAGNSTTQVPQVTSSIRNEVLDTGTTRGVRYTVRGPIVADEKFRSYQITVTPSSRVYVEYVGYLEREVRRETFANNMQAYEQFVYALDKADISVARDVTGGDDMRGVCATNGYLYVFETLAGNTASKTLWTSTCGGSPGSMGAPVARVHALFRNQIPDFTPIFDKTQ</sequence>
<gene>
    <name evidence="2" type="ORF">L336_0603</name>
</gene>
<keyword evidence="1" id="KW-0472">Membrane</keyword>
<name>R4PYK9_9BACT</name>
<proteinExistence type="predicted"/>
<keyword evidence="1" id="KW-1133">Transmembrane helix</keyword>